<keyword evidence="2 5" id="KW-0479">Metal-binding</keyword>
<sequence>MSTVEAFAERGTAWLIRNLQKRVPYNPENPYLAGALAPVNVESTVTDLKVTGKIPKELNGLLARIGPNPLNVANPGAYHWFLGDGMVHGLHLRDGKAQWYRNRWVGVDGVNKALGRPKAPGPRRGAIEVVNTNIIGHAGRLWALVEAGALPVEMDGELNTVKHGLFDSAVRTAFSAHPHRDPQSGCLHAVCYDPLYQNRVQHVVIDAAGQVVRRVNVPVSHGPMIHDCAITQSQVVILDLPVTFSVKSMLQGSGLPYAWNPKHQARVGLLPKQGGAEEVRWFSVDPCYVFHPCNAYDLPDGSAILDVVVHERMFDRSLHGPESQKVTFERWKLDNATRRVQRTVLSEMGQEFPRFDERLTGQPYRYAYSAGIDIDNQLPQPLIRHDLHTGKIDFHHYGPSHATGEVVFVPRSADSAEDDGWLLSYVYDLARARSQVVIVNAGDLGGEPQAVIELGVRVPMGFHGNWIAD</sequence>
<dbReference type="EMBL" id="SHKX01000013">
    <property type="protein sequence ID" value="RZU38347.1"/>
    <property type="molecule type" value="Genomic_DNA"/>
</dbReference>
<accession>A0A4Q7YLB2</accession>
<keyword evidence="6" id="KW-0223">Dioxygenase</keyword>
<feature type="binding site" evidence="5">
    <location>
        <position position="177"/>
    </location>
    <ligand>
        <name>Fe cation</name>
        <dbReference type="ChEBI" id="CHEBI:24875"/>
        <note>catalytic</note>
    </ligand>
</feature>
<evidence type="ECO:0000256" key="4">
    <source>
        <dbReference type="ARBA" id="ARBA00023004"/>
    </source>
</evidence>
<feature type="binding site" evidence="5">
    <location>
        <position position="226"/>
    </location>
    <ligand>
        <name>Fe cation</name>
        <dbReference type="ChEBI" id="CHEBI:24875"/>
        <note>catalytic</note>
    </ligand>
</feature>
<keyword evidence="7" id="KW-1185">Reference proteome</keyword>
<dbReference type="AlphaFoldDB" id="A0A4Q7YLB2"/>
<comment type="caution">
    <text evidence="6">The sequence shown here is derived from an EMBL/GenBank/DDBJ whole genome shotgun (WGS) entry which is preliminary data.</text>
</comment>
<dbReference type="GO" id="GO:0046872">
    <property type="term" value="F:metal ion binding"/>
    <property type="evidence" value="ECO:0007669"/>
    <property type="project" value="UniProtKB-KW"/>
</dbReference>
<evidence type="ECO:0000313" key="6">
    <source>
        <dbReference type="EMBL" id="RZU38347.1"/>
    </source>
</evidence>
<evidence type="ECO:0000313" key="7">
    <source>
        <dbReference type="Proteomes" id="UP000292423"/>
    </source>
</evidence>
<dbReference type="GO" id="GO:0016121">
    <property type="term" value="P:carotene catabolic process"/>
    <property type="evidence" value="ECO:0007669"/>
    <property type="project" value="TreeGrafter"/>
</dbReference>
<dbReference type="PANTHER" id="PTHR10543">
    <property type="entry name" value="BETA-CAROTENE DIOXYGENASE"/>
    <property type="match status" value="1"/>
</dbReference>
<dbReference type="Pfam" id="PF03055">
    <property type="entry name" value="RPE65"/>
    <property type="match status" value="1"/>
</dbReference>
<comment type="similarity">
    <text evidence="1">Belongs to the carotenoid oxygenase family.</text>
</comment>
<protein>
    <submittedName>
        <fullName evidence="6">Carotenoid cleavage dioxygenase</fullName>
    </submittedName>
</protein>
<organism evidence="6 7">
    <name type="scientific">Fluviicoccus keumensis</name>
    <dbReference type="NCBI Taxonomy" id="1435465"/>
    <lineage>
        <taxon>Bacteria</taxon>
        <taxon>Pseudomonadati</taxon>
        <taxon>Pseudomonadota</taxon>
        <taxon>Gammaproteobacteria</taxon>
        <taxon>Moraxellales</taxon>
        <taxon>Moraxellaceae</taxon>
        <taxon>Fluviicoccus</taxon>
    </lineage>
</organism>
<name>A0A4Q7YLB2_9GAMM</name>
<feature type="binding site" evidence="5">
    <location>
        <position position="291"/>
    </location>
    <ligand>
        <name>Fe cation</name>
        <dbReference type="ChEBI" id="CHEBI:24875"/>
        <note>catalytic</note>
    </ligand>
</feature>
<gene>
    <name evidence="6" type="ORF">EV700_2278</name>
</gene>
<dbReference type="InterPro" id="IPR004294">
    <property type="entry name" value="Carotenoid_Oase"/>
</dbReference>
<evidence type="ECO:0000256" key="5">
    <source>
        <dbReference type="PIRSR" id="PIRSR604294-1"/>
    </source>
</evidence>
<dbReference type="PANTHER" id="PTHR10543:SF89">
    <property type="entry name" value="CAROTENOID 9,10(9',10')-CLEAVAGE DIOXYGENASE 1"/>
    <property type="match status" value="1"/>
</dbReference>
<evidence type="ECO:0000256" key="2">
    <source>
        <dbReference type="ARBA" id="ARBA00022723"/>
    </source>
</evidence>
<dbReference type="Proteomes" id="UP000292423">
    <property type="component" value="Unassembled WGS sequence"/>
</dbReference>
<dbReference type="RefSeq" id="WP_130413847.1">
    <property type="nucleotide sequence ID" value="NZ_SHKX01000013.1"/>
</dbReference>
<evidence type="ECO:0000256" key="3">
    <source>
        <dbReference type="ARBA" id="ARBA00023002"/>
    </source>
</evidence>
<feature type="binding site" evidence="5">
    <location>
        <position position="463"/>
    </location>
    <ligand>
        <name>Fe cation</name>
        <dbReference type="ChEBI" id="CHEBI:24875"/>
        <note>catalytic</note>
    </ligand>
</feature>
<keyword evidence="3" id="KW-0560">Oxidoreductase</keyword>
<comment type="cofactor">
    <cofactor evidence="5">
        <name>Fe(2+)</name>
        <dbReference type="ChEBI" id="CHEBI:29033"/>
    </cofactor>
    <text evidence="5">Binds 1 Fe(2+) ion per subunit.</text>
</comment>
<keyword evidence="4 5" id="KW-0408">Iron</keyword>
<dbReference type="GO" id="GO:0010436">
    <property type="term" value="F:carotenoid dioxygenase activity"/>
    <property type="evidence" value="ECO:0007669"/>
    <property type="project" value="TreeGrafter"/>
</dbReference>
<proteinExistence type="inferred from homology"/>
<dbReference type="OrthoDB" id="6636843at2"/>
<evidence type="ECO:0000256" key="1">
    <source>
        <dbReference type="ARBA" id="ARBA00006787"/>
    </source>
</evidence>
<reference evidence="6 7" key="1">
    <citation type="submission" date="2019-02" db="EMBL/GenBank/DDBJ databases">
        <title>Genomic Encyclopedia of Type Strains, Phase IV (KMG-IV): sequencing the most valuable type-strain genomes for metagenomic binning, comparative biology and taxonomic classification.</title>
        <authorList>
            <person name="Goeker M."/>
        </authorList>
    </citation>
    <scope>NUCLEOTIDE SEQUENCE [LARGE SCALE GENOMIC DNA]</scope>
    <source>
        <strain evidence="6 7">DSM 105135</strain>
    </source>
</reference>